<keyword evidence="6 7" id="KW-0998">Cell outer membrane</keyword>
<dbReference type="Gene3D" id="2.170.130.10">
    <property type="entry name" value="TonB-dependent receptor, plug domain"/>
    <property type="match status" value="1"/>
</dbReference>
<dbReference type="Gene3D" id="2.40.170.20">
    <property type="entry name" value="TonB-dependent receptor, beta-barrel domain"/>
    <property type="match status" value="1"/>
</dbReference>
<dbReference type="SUPFAM" id="SSF49464">
    <property type="entry name" value="Carboxypeptidase regulatory domain-like"/>
    <property type="match status" value="1"/>
</dbReference>
<feature type="chain" id="PRO_5037503353" evidence="8">
    <location>
        <begin position="18"/>
        <end position="1116"/>
    </location>
</feature>
<accession>A0A917MXN1</accession>
<evidence type="ECO:0000259" key="9">
    <source>
        <dbReference type="Pfam" id="PF07715"/>
    </source>
</evidence>
<dbReference type="RefSeq" id="WP_188952058.1">
    <property type="nucleotide sequence ID" value="NZ_BMIB01000002.1"/>
</dbReference>
<reference evidence="10" key="2">
    <citation type="submission" date="2020-09" db="EMBL/GenBank/DDBJ databases">
        <authorList>
            <person name="Sun Q."/>
            <person name="Zhou Y."/>
        </authorList>
    </citation>
    <scope>NUCLEOTIDE SEQUENCE</scope>
    <source>
        <strain evidence="10">CGMCC 1.15290</strain>
    </source>
</reference>
<evidence type="ECO:0000256" key="4">
    <source>
        <dbReference type="ARBA" id="ARBA00022692"/>
    </source>
</evidence>
<protein>
    <submittedName>
        <fullName evidence="10">SusC/RagA family TonB-linked outer membrane protein</fullName>
    </submittedName>
</protein>
<dbReference type="InterPro" id="IPR039426">
    <property type="entry name" value="TonB-dep_rcpt-like"/>
</dbReference>
<gene>
    <name evidence="10" type="ORF">GCM10011379_21820</name>
</gene>
<dbReference type="InterPro" id="IPR023997">
    <property type="entry name" value="TonB-dep_OMP_SusC/RagA_CS"/>
</dbReference>
<evidence type="ECO:0000256" key="6">
    <source>
        <dbReference type="ARBA" id="ARBA00023237"/>
    </source>
</evidence>
<evidence type="ECO:0000256" key="1">
    <source>
        <dbReference type="ARBA" id="ARBA00004571"/>
    </source>
</evidence>
<dbReference type="NCBIfam" id="TIGR04057">
    <property type="entry name" value="SusC_RagA_signa"/>
    <property type="match status" value="1"/>
</dbReference>
<proteinExistence type="inferred from homology"/>
<evidence type="ECO:0000256" key="8">
    <source>
        <dbReference type="SAM" id="SignalP"/>
    </source>
</evidence>
<comment type="caution">
    <text evidence="10">The sequence shown here is derived from an EMBL/GenBank/DDBJ whole genome shotgun (WGS) entry which is preliminary data.</text>
</comment>
<dbReference type="InterPro" id="IPR023996">
    <property type="entry name" value="TonB-dep_OMP_SusC/RagA"/>
</dbReference>
<dbReference type="Gene3D" id="2.60.40.1120">
    <property type="entry name" value="Carboxypeptidase-like, regulatory domain"/>
    <property type="match status" value="1"/>
</dbReference>
<dbReference type="InterPro" id="IPR036942">
    <property type="entry name" value="Beta-barrel_TonB_sf"/>
</dbReference>
<dbReference type="InterPro" id="IPR012910">
    <property type="entry name" value="Plug_dom"/>
</dbReference>
<dbReference type="AlphaFoldDB" id="A0A917MXN1"/>
<sequence length="1116" mass="122709">MKLTAVLLTIACMHVYANGLTQKVSFTGKNVSVEQVFAAIEKQTGYVVFFDYASLGGVKEVSVSVKDASITELLRACFKDAAMDFTIQGKNILISRKEKVAELATAYTPPPVPDIRGKVLDSLGNPLVGATVTIKGTKKAVQTNDEGIFTIKDTNPDVLLVVSFTGFESQVLALPNKQGRPFFVILKASFNPLDETIVQAYGTTSKRFNVGSIAKVGREEIQSQPIFNPLSALEGRVPGLLVTTQNGVAGGMIKMQIRGQNTLGAQPKSVSMMTPDNPLFIIDGIPFAPQNNSFTTTNNILYNTSGNYGGGLSPFANINPADIESIEVLKDADATAIYGARGANGVILITTRKAAAGKASLSGSVSTGFNRAGRTMKLMNTEQFLQMRKQALANDNMQPNLVAGSNGYAPDLLLFDNAKYTNQMDELFGGTASTLSANMYFSGGSNSNTFSLSAGYDKQTNLYPGNYAATRFSINSNLHHSSNDRRFSADFSAGYSYGLNNLPGSPSISQALELAPNFPDLKRADGSLAWDYNGTPFSNIIPGFINPYSYLLQTSNVGSHYMTMNLALSYRLLPGLTFKTNMGYNLFTGNEYWTFPILSQNPYLPFTRTGSAQKRDTRNYVWNIEPQLNYNKKIGRGKLDVLAGMTFQKMMSSGTSLFGMGYVNDLLLNSITAAGTIQVQEDFSPYKYNAVFGRINYVHNNKYILNFSGRIDGSSRFNINRRWARFGSVGGGWIFSEEAVVKKALPVLSFGKLRGSYGITGDDGVGNYLYYSNWKTAGTLYLYNGSQGYTPLNPENWDYSWSSNKKLDLGMDLGLFNDKLLLNVTWYRNLSYNQLIQYQLPTQTGFTNVTQNFQAVVENKGWEFSATGTPVKSKNFTWKTAANISLPKNKLVDFPGLASSTYGNIFTLGMSTGTVKGYSYAGVNDTTGVYQFKTASGGKAYFPSPSADNKFILGDVNPKYYGGFRNTFTYKKLQVEMFVEFRKQWGPTFLKTMNGTPGYMTNMPVEFLDSWTKTGDKTTYQRLTQTYSSAASAMGYLRMSDFVYGDASYIRFKTLGVNYTLDGAWLRKIKVISCRLAVSAANLFTITGYKGIDPETQSYYTLPPSKTFNTSLQFNF</sequence>
<dbReference type="SUPFAM" id="SSF56935">
    <property type="entry name" value="Porins"/>
    <property type="match status" value="1"/>
</dbReference>
<dbReference type="PROSITE" id="PS52016">
    <property type="entry name" value="TONB_DEPENDENT_REC_3"/>
    <property type="match status" value="1"/>
</dbReference>
<evidence type="ECO:0000313" key="11">
    <source>
        <dbReference type="Proteomes" id="UP000627292"/>
    </source>
</evidence>
<evidence type="ECO:0000256" key="2">
    <source>
        <dbReference type="ARBA" id="ARBA00022448"/>
    </source>
</evidence>
<keyword evidence="8" id="KW-0732">Signal</keyword>
<keyword evidence="5 7" id="KW-0472">Membrane</keyword>
<keyword evidence="4 7" id="KW-0812">Transmembrane</keyword>
<evidence type="ECO:0000313" key="10">
    <source>
        <dbReference type="EMBL" id="GGH67020.1"/>
    </source>
</evidence>
<reference evidence="10" key="1">
    <citation type="journal article" date="2014" name="Int. J. Syst. Evol. Microbiol.">
        <title>Complete genome sequence of Corynebacterium casei LMG S-19264T (=DSM 44701T), isolated from a smear-ripened cheese.</title>
        <authorList>
            <consortium name="US DOE Joint Genome Institute (JGI-PGF)"/>
            <person name="Walter F."/>
            <person name="Albersmeier A."/>
            <person name="Kalinowski J."/>
            <person name="Ruckert C."/>
        </authorList>
    </citation>
    <scope>NUCLEOTIDE SEQUENCE</scope>
    <source>
        <strain evidence="10">CGMCC 1.15290</strain>
    </source>
</reference>
<name>A0A917MXN1_9BACT</name>
<evidence type="ECO:0000256" key="7">
    <source>
        <dbReference type="PROSITE-ProRule" id="PRU01360"/>
    </source>
</evidence>
<dbReference type="InterPro" id="IPR037066">
    <property type="entry name" value="Plug_dom_sf"/>
</dbReference>
<organism evidence="10 11">
    <name type="scientific">Filimonas zeae</name>
    <dbReference type="NCBI Taxonomy" id="1737353"/>
    <lineage>
        <taxon>Bacteria</taxon>
        <taxon>Pseudomonadati</taxon>
        <taxon>Bacteroidota</taxon>
        <taxon>Chitinophagia</taxon>
        <taxon>Chitinophagales</taxon>
        <taxon>Chitinophagaceae</taxon>
        <taxon>Filimonas</taxon>
    </lineage>
</organism>
<dbReference type="Proteomes" id="UP000627292">
    <property type="component" value="Unassembled WGS sequence"/>
</dbReference>
<comment type="similarity">
    <text evidence="7">Belongs to the TonB-dependent receptor family.</text>
</comment>
<comment type="subcellular location">
    <subcellularLocation>
        <location evidence="1 7">Cell outer membrane</location>
        <topology evidence="1 7">Multi-pass membrane protein</topology>
    </subcellularLocation>
</comment>
<feature type="domain" description="TonB-dependent receptor plug" evidence="9">
    <location>
        <begin position="210"/>
        <end position="346"/>
    </location>
</feature>
<keyword evidence="2 7" id="KW-0813">Transport</keyword>
<keyword evidence="11" id="KW-1185">Reference proteome</keyword>
<dbReference type="InterPro" id="IPR008969">
    <property type="entry name" value="CarboxyPept-like_regulatory"/>
</dbReference>
<dbReference type="Pfam" id="PF13715">
    <property type="entry name" value="CarbopepD_reg_2"/>
    <property type="match status" value="1"/>
</dbReference>
<dbReference type="EMBL" id="BMIB01000002">
    <property type="protein sequence ID" value="GGH67020.1"/>
    <property type="molecule type" value="Genomic_DNA"/>
</dbReference>
<dbReference type="NCBIfam" id="TIGR04056">
    <property type="entry name" value="OMP_RagA_SusC"/>
    <property type="match status" value="1"/>
</dbReference>
<evidence type="ECO:0000256" key="3">
    <source>
        <dbReference type="ARBA" id="ARBA00022452"/>
    </source>
</evidence>
<dbReference type="Pfam" id="PF07715">
    <property type="entry name" value="Plug"/>
    <property type="match status" value="1"/>
</dbReference>
<feature type="signal peptide" evidence="8">
    <location>
        <begin position="1"/>
        <end position="17"/>
    </location>
</feature>
<evidence type="ECO:0000256" key="5">
    <source>
        <dbReference type="ARBA" id="ARBA00023136"/>
    </source>
</evidence>
<keyword evidence="3 7" id="KW-1134">Transmembrane beta strand</keyword>
<dbReference type="GO" id="GO:0009279">
    <property type="term" value="C:cell outer membrane"/>
    <property type="evidence" value="ECO:0007669"/>
    <property type="project" value="UniProtKB-SubCell"/>
</dbReference>